<dbReference type="Pfam" id="PF19560">
    <property type="entry name" value="DUF6082"/>
    <property type="match status" value="1"/>
</dbReference>
<protein>
    <submittedName>
        <fullName evidence="1">DUF6082 family protein</fullName>
    </submittedName>
</protein>
<dbReference type="Proteomes" id="UP001500124">
    <property type="component" value="Unassembled WGS sequence"/>
</dbReference>
<comment type="caution">
    <text evidence="1">The sequence shown here is derived from an EMBL/GenBank/DDBJ whole genome shotgun (WGS) entry which is preliminary data.</text>
</comment>
<sequence>MKTAHAVLILAGVGAARLVQAGQHNRQRNVLRAVQVHQEYLETLTSDSTLLEISVSPEEDLTLEDHRALVHANRLICILAMKFRLGLLSEETLRIQARKIMERKWFRTYWARYGGFREFEAQDRIDRRFTAVFSDEFSVYPEDEAVREESAA</sequence>
<dbReference type="InterPro" id="IPR045728">
    <property type="entry name" value="DUF6082"/>
</dbReference>
<evidence type="ECO:0000313" key="2">
    <source>
        <dbReference type="Proteomes" id="UP001500124"/>
    </source>
</evidence>
<evidence type="ECO:0000313" key="1">
    <source>
        <dbReference type="EMBL" id="GAA5070889.1"/>
    </source>
</evidence>
<name>A0ABP9L870_9ACTN</name>
<dbReference type="EMBL" id="BAABKC010000087">
    <property type="protein sequence ID" value="GAA5070889.1"/>
    <property type="molecule type" value="Genomic_DNA"/>
</dbReference>
<proteinExistence type="predicted"/>
<keyword evidence="2" id="KW-1185">Reference proteome</keyword>
<organism evidence="1 2">
    <name type="scientific">Streptomyces similanensis</name>
    <dbReference type="NCBI Taxonomy" id="1274988"/>
    <lineage>
        <taxon>Bacteria</taxon>
        <taxon>Bacillati</taxon>
        <taxon>Actinomycetota</taxon>
        <taxon>Actinomycetes</taxon>
        <taxon>Kitasatosporales</taxon>
        <taxon>Streptomycetaceae</taxon>
        <taxon>Streptomyces</taxon>
    </lineage>
</organism>
<accession>A0ABP9L870</accession>
<reference evidence="2" key="1">
    <citation type="journal article" date="2019" name="Int. J. Syst. Evol. Microbiol.">
        <title>The Global Catalogue of Microorganisms (GCM) 10K type strain sequencing project: providing services to taxonomists for standard genome sequencing and annotation.</title>
        <authorList>
            <consortium name="The Broad Institute Genomics Platform"/>
            <consortium name="The Broad Institute Genome Sequencing Center for Infectious Disease"/>
            <person name="Wu L."/>
            <person name="Ma J."/>
        </authorList>
    </citation>
    <scope>NUCLEOTIDE SEQUENCE [LARGE SCALE GENOMIC DNA]</scope>
    <source>
        <strain evidence="2">JCM 18410</strain>
    </source>
</reference>
<gene>
    <name evidence="1" type="ORF">GCM10023336_56440</name>
</gene>